<accession>A0A448WA90</accession>
<evidence type="ECO:0000313" key="1">
    <source>
        <dbReference type="EMBL" id="VEL06931.1"/>
    </source>
</evidence>
<dbReference type="Proteomes" id="UP000784294">
    <property type="component" value="Unassembled WGS sequence"/>
</dbReference>
<reference evidence="1" key="1">
    <citation type="submission" date="2018-11" db="EMBL/GenBank/DDBJ databases">
        <authorList>
            <consortium name="Pathogen Informatics"/>
        </authorList>
    </citation>
    <scope>NUCLEOTIDE SEQUENCE</scope>
</reference>
<sequence length="101" mass="11692">MKRNRTESGGEPTDGGFYWLHQPKFNIVLQVRTTLCQDVQLDPRLKNMLPWPEDFDGLIKPIIVQLQTTPEKPRLVTTWGMLCTCPRRDSERPAPTQLRGM</sequence>
<evidence type="ECO:0000313" key="2">
    <source>
        <dbReference type="Proteomes" id="UP000784294"/>
    </source>
</evidence>
<organism evidence="1 2">
    <name type="scientific">Protopolystoma xenopodis</name>
    <dbReference type="NCBI Taxonomy" id="117903"/>
    <lineage>
        <taxon>Eukaryota</taxon>
        <taxon>Metazoa</taxon>
        <taxon>Spiralia</taxon>
        <taxon>Lophotrochozoa</taxon>
        <taxon>Platyhelminthes</taxon>
        <taxon>Monogenea</taxon>
        <taxon>Polyopisthocotylea</taxon>
        <taxon>Polystomatidea</taxon>
        <taxon>Polystomatidae</taxon>
        <taxon>Protopolystoma</taxon>
    </lineage>
</organism>
<protein>
    <submittedName>
        <fullName evidence="1">Uncharacterized protein</fullName>
    </submittedName>
</protein>
<proteinExistence type="predicted"/>
<keyword evidence="2" id="KW-1185">Reference proteome</keyword>
<gene>
    <name evidence="1" type="ORF">PXEA_LOCUS371</name>
</gene>
<name>A0A448WA90_9PLAT</name>
<dbReference type="AlphaFoldDB" id="A0A448WA90"/>
<dbReference type="EMBL" id="CAAALY010000659">
    <property type="protein sequence ID" value="VEL06931.1"/>
    <property type="molecule type" value="Genomic_DNA"/>
</dbReference>
<comment type="caution">
    <text evidence="1">The sequence shown here is derived from an EMBL/GenBank/DDBJ whole genome shotgun (WGS) entry which is preliminary data.</text>
</comment>